<reference evidence="3 4" key="1">
    <citation type="journal article" date="2023" name="Plant Biotechnol. J.">
        <title>Chromosome-level wild Hevea brasiliensis genome provides new tools for genomic-assisted breeding and valuable loci to elevate rubber yield.</title>
        <authorList>
            <person name="Cheng H."/>
            <person name="Song X."/>
            <person name="Hu Y."/>
            <person name="Wu T."/>
            <person name="Yang Q."/>
            <person name="An Z."/>
            <person name="Feng S."/>
            <person name="Deng Z."/>
            <person name="Wu W."/>
            <person name="Zeng X."/>
            <person name="Tu M."/>
            <person name="Wang X."/>
            <person name="Huang H."/>
        </authorList>
    </citation>
    <scope>NUCLEOTIDE SEQUENCE [LARGE SCALE GENOMIC DNA]</scope>
    <source>
        <strain evidence="3">MT/VB/25A 57/8</strain>
    </source>
</reference>
<keyword evidence="4" id="KW-1185">Reference proteome</keyword>
<evidence type="ECO:0000256" key="1">
    <source>
        <dbReference type="SAM" id="MobiDB-lite"/>
    </source>
</evidence>
<evidence type="ECO:0000256" key="2">
    <source>
        <dbReference type="SAM" id="Phobius"/>
    </source>
</evidence>
<proteinExistence type="predicted"/>
<evidence type="ECO:0008006" key="5">
    <source>
        <dbReference type="Google" id="ProtNLM"/>
    </source>
</evidence>
<name>A0ABQ9L1J3_HEVBR</name>
<gene>
    <name evidence="3" type="ORF">P3X46_026882</name>
</gene>
<organism evidence="3 4">
    <name type="scientific">Hevea brasiliensis</name>
    <name type="common">Para rubber tree</name>
    <name type="synonym">Siphonia brasiliensis</name>
    <dbReference type="NCBI Taxonomy" id="3981"/>
    <lineage>
        <taxon>Eukaryota</taxon>
        <taxon>Viridiplantae</taxon>
        <taxon>Streptophyta</taxon>
        <taxon>Embryophyta</taxon>
        <taxon>Tracheophyta</taxon>
        <taxon>Spermatophyta</taxon>
        <taxon>Magnoliopsida</taxon>
        <taxon>eudicotyledons</taxon>
        <taxon>Gunneridae</taxon>
        <taxon>Pentapetalae</taxon>
        <taxon>rosids</taxon>
        <taxon>fabids</taxon>
        <taxon>Malpighiales</taxon>
        <taxon>Euphorbiaceae</taxon>
        <taxon>Crotonoideae</taxon>
        <taxon>Micrandreae</taxon>
        <taxon>Hevea</taxon>
    </lineage>
</organism>
<keyword evidence="2" id="KW-0812">Transmembrane</keyword>
<evidence type="ECO:0000313" key="4">
    <source>
        <dbReference type="Proteomes" id="UP001174677"/>
    </source>
</evidence>
<feature type="region of interest" description="Disordered" evidence="1">
    <location>
        <begin position="44"/>
        <end position="64"/>
    </location>
</feature>
<sequence length="192" mass="21664">MEALWNLEDKWNLTTQQALLLFACTAFAVIGLCTATMLKRRAQRKPMANQDPATSDASITWSDNHESHSSNLVRIRRILMESMRWSEASKWEEETSVGSLGERSPPQPLLGFGECESSSRSGVGWPSHNSVSPVWQRPILMGEKCELPRFSGLILYDERGRLLDHSLESSPKENIHQEKSAAVLRTTLRDLL</sequence>
<dbReference type="Proteomes" id="UP001174677">
    <property type="component" value="Chromosome 15"/>
</dbReference>
<comment type="caution">
    <text evidence="3">The sequence shown here is derived from an EMBL/GenBank/DDBJ whole genome shotgun (WGS) entry which is preliminary data.</text>
</comment>
<dbReference type="PANTHER" id="PTHR33237:SF21">
    <property type="entry name" value="TRANSMEMBRANE PROTEIN"/>
    <property type="match status" value="1"/>
</dbReference>
<feature type="region of interest" description="Disordered" evidence="1">
    <location>
        <begin position="94"/>
        <end position="128"/>
    </location>
</feature>
<dbReference type="PANTHER" id="PTHR33237">
    <property type="entry name" value="F2P16.13 PROTEIN-RELATED"/>
    <property type="match status" value="1"/>
</dbReference>
<protein>
    <recommendedName>
        <fullName evidence="5">Transmembrane protein</fullName>
    </recommendedName>
</protein>
<feature type="compositionally biased region" description="Polar residues" evidence="1">
    <location>
        <begin position="116"/>
        <end position="128"/>
    </location>
</feature>
<feature type="compositionally biased region" description="Polar residues" evidence="1">
    <location>
        <begin position="51"/>
        <end position="62"/>
    </location>
</feature>
<evidence type="ECO:0000313" key="3">
    <source>
        <dbReference type="EMBL" id="KAJ9153444.1"/>
    </source>
</evidence>
<feature type="transmembrane region" description="Helical" evidence="2">
    <location>
        <begin position="20"/>
        <end position="38"/>
    </location>
</feature>
<keyword evidence="2" id="KW-1133">Transmembrane helix</keyword>
<keyword evidence="2" id="KW-0472">Membrane</keyword>
<accession>A0ABQ9L1J3</accession>
<dbReference type="EMBL" id="JARPOI010000015">
    <property type="protein sequence ID" value="KAJ9153444.1"/>
    <property type="molecule type" value="Genomic_DNA"/>
</dbReference>